<gene>
    <name evidence="1" type="ORF">H8S57_05840</name>
</gene>
<dbReference type="SUPFAM" id="SSF52777">
    <property type="entry name" value="CoA-dependent acyltransferases"/>
    <property type="match status" value="1"/>
</dbReference>
<keyword evidence="2" id="KW-1185">Reference proteome</keyword>
<dbReference type="RefSeq" id="WP_186907135.1">
    <property type="nucleotide sequence ID" value="NZ_JACOPP010000005.1"/>
</dbReference>
<comment type="caution">
    <text evidence="1">The sequence shown here is derived from an EMBL/GenBank/DDBJ whole genome shotgun (WGS) entry which is preliminary data.</text>
</comment>
<name>A0A8J6JFC1_9FIRM</name>
<evidence type="ECO:0000313" key="2">
    <source>
        <dbReference type="Proteomes" id="UP000661435"/>
    </source>
</evidence>
<proteinExistence type="predicted"/>
<dbReference type="Proteomes" id="UP000661435">
    <property type="component" value="Unassembled WGS sequence"/>
</dbReference>
<protein>
    <recommendedName>
        <fullName evidence="3">Alcohol acetyltransferase</fullName>
    </recommendedName>
</protein>
<organism evidence="1 2">
    <name type="scientific">Lawsonibacter hominis</name>
    <dbReference type="NCBI Taxonomy" id="2763053"/>
    <lineage>
        <taxon>Bacteria</taxon>
        <taxon>Bacillati</taxon>
        <taxon>Bacillota</taxon>
        <taxon>Clostridia</taxon>
        <taxon>Eubacteriales</taxon>
        <taxon>Oscillospiraceae</taxon>
        <taxon>Lawsonibacter</taxon>
    </lineage>
</organism>
<dbReference type="AlphaFoldDB" id="A0A8J6JFC1"/>
<reference evidence="1" key="1">
    <citation type="submission" date="2020-08" db="EMBL/GenBank/DDBJ databases">
        <title>Genome public.</title>
        <authorList>
            <person name="Liu C."/>
            <person name="Sun Q."/>
        </authorList>
    </citation>
    <scope>NUCLEOTIDE SEQUENCE</scope>
    <source>
        <strain evidence="1">NSJ-51</strain>
    </source>
</reference>
<dbReference type="EMBL" id="JACOPP010000005">
    <property type="protein sequence ID" value="MBC5733245.1"/>
    <property type="molecule type" value="Genomic_DNA"/>
</dbReference>
<evidence type="ECO:0000313" key="1">
    <source>
        <dbReference type="EMBL" id="MBC5733245.1"/>
    </source>
</evidence>
<accession>A0A8J6JFC1</accession>
<evidence type="ECO:0008006" key="3">
    <source>
        <dbReference type="Google" id="ProtNLM"/>
    </source>
</evidence>
<sequence>MAKDRRGGKPEWYPLDNAGVLYSAIQKENYSAIYRFSAVMAAPVDPDALQRAVERTMPRFPSFAVRIKRGAFWHYFEPNHAAGPFVKPDIANPCQPVRFQEDNGWLVRFYYYETRISLEVFHAVSDGAGALVFFKTLLAVYLRELGHIIPNTCGILDVDEPPRPEEREDAYERYATVKARRSGLEKKAYPNTGTPEPFYTLNVTMGFLPVDQLKARAKGYGVSITEYLTAVLLKVIVDKQHRERPRREKPVALAIPINLRAWFPSETLRNFILTVRPCIDPSLGEYTFAEVVSQVHHFLRLNINRQQMQALLTGNVKFTTNRLLQIVPIVLKNPVMALGYRLSGVRPYSGTYTNPGPFPVPEEMAPHIRRMEVILGQATNPRVHCASISYGNTMEITFAGTLQETDTERDFFRFLVREGIPVKVESNRTVRSELMF</sequence>